<evidence type="ECO:0000256" key="1">
    <source>
        <dbReference type="ARBA" id="ARBA00004162"/>
    </source>
</evidence>
<dbReference type="AlphaFoldDB" id="A0A7N9D310"/>
<feature type="compositionally biased region" description="Gly residues" evidence="18">
    <location>
        <begin position="160"/>
        <end position="170"/>
    </location>
</feature>
<name>A0A7N9D310_MACFA</name>
<reference evidence="20" key="2">
    <citation type="submission" date="2025-08" db="UniProtKB">
        <authorList>
            <consortium name="Ensembl"/>
        </authorList>
    </citation>
    <scope>IDENTIFICATION</scope>
</reference>
<evidence type="ECO:0000256" key="10">
    <source>
        <dbReference type="ARBA" id="ARBA00023157"/>
    </source>
</evidence>
<evidence type="ECO:0000313" key="20">
    <source>
        <dbReference type="Ensembl" id="ENSMFAP00000059572.1"/>
    </source>
</evidence>
<keyword evidence="2" id="KW-1003">Cell membrane</keyword>
<dbReference type="Proteomes" id="UP000233100">
    <property type="component" value="Chromosome 1"/>
</dbReference>
<feature type="compositionally biased region" description="Low complexity" evidence="18">
    <location>
        <begin position="171"/>
        <end position="185"/>
    </location>
</feature>
<feature type="compositionally biased region" description="Gly residues" evidence="18">
    <location>
        <begin position="15"/>
        <end position="27"/>
    </location>
</feature>
<dbReference type="GO" id="GO:2000145">
    <property type="term" value="P:regulation of cell motility"/>
    <property type="evidence" value="ECO:0007669"/>
    <property type="project" value="UniProtKB-ARBA"/>
</dbReference>
<dbReference type="Ensembl" id="ENSMFAT00000094761.1">
    <property type="protein sequence ID" value="ENSMFAP00000059572.1"/>
    <property type="gene ID" value="ENSMFAG00000036621.2"/>
</dbReference>
<dbReference type="Gene3D" id="2.60.40.10">
    <property type="entry name" value="Immunoglobulins"/>
    <property type="match status" value="2"/>
</dbReference>
<dbReference type="FunFam" id="2.60.40.10:FF:000863">
    <property type="entry name" value="immunoglobulin superfamily member 8"/>
    <property type="match status" value="1"/>
</dbReference>
<dbReference type="PANTHER" id="PTHR12207:SF22">
    <property type="entry name" value="IMMUNOGLOBULIN SUPERFAMILY MEMBER 8"/>
    <property type="match status" value="1"/>
</dbReference>
<evidence type="ECO:0000256" key="7">
    <source>
        <dbReference type="ARBA" id="ARBA00022989"/>
    </source>
</evidence>
<evidence type="ECO:0000256" key="13">
    <source>
        <dbReference type="ARBA" id="ARBA00023319"/>
    </source>
</evidence>
<feature type="compositionally biased region" description="Gly residues" evidence="18">
    <location>
        <begin position="73"/>
        <end position="91"/>
    </location>
</feature>
<evidence type="ECO:0000313" key="21">
    <source>
        <dbReference type="Proteomes" id="UP000233100"/>
    </source>
</evidence>
<feature type="region of interest" description="Disordered" evidence="18">
    <location>
        <begin position="1"/>
        <end position="141"/>
    </location>
</feature>
<dbReference type="FunFam" id="2.60.40.10:FF:000191">
    <property type="entry name" value="Immunoglobulin superfamily member 3"/>
    <property type="match status" value="1"/>
</dbReference>
<keyword evidence="8" id="KW-0472">Membrane</keyword>
<organism evidence="20 21">
    <name type="scientific">Macaca fascicularis</name>
    <name type="common">Crab-eating macaque</name>
    <name type="synonym">Cynomolgus monkey</name>
    <dbReference type="NCBI Taxonomy" id="9541"/>
    <lineage>
        <taxon>Eukaryota</taxon>
        <taxon>Metazoa</taxon>
        <taxon>Chordata</taxon>
        <taxon>Craniata</taxon>
        <taxon>Vertebrata</taxon>
        <taxon>Euteleostomi</taxon>
        <taxon>Mammalia</taxon>
        <taxon>Eutheria</taxon>
        <taxon>Euarchontoglires</taxon>
        <taxon>Primates</taxon>
        <taxon>Haplorrhini</taxon>
        <taxon>Catarrhini</taxon>
        <taxon>Cercopithecidae</taxon>
        <taxon>Cercopithecinae</taxon>
        <taxon>Macaca</taxon>
    </lineage>
</organism>
<dbReference type="GeneTree" id="ENSGT00940000161314"/>
<dbReference type="Bgee" id="ENSMFAG00000036621">
    <property type="expression patterns" value="Expressed in frontal cortex and 12 other cell types or tissues"/>
</dbReference>
<dbReference type="InterPro" id="IPR013783">
    <property type="entry name" value="Ig-like_fold"/>
</dbReference>
<feature type="compositionally biased region" description="Pro residues" evidence="18">
    <location>
        <begin position="197"/>
        <end position="211"/>
    </location>
</feature>
<protein>
    <recommendedName>
        <fullName evidence="14">Immunoglobulin superfamily member 8</fullName>
    </recommendedName>
    <alternativeName>
        <fullName evidence="17">CD81 partner 3</fullName>
    </alternativeName>
    <alternativeName>
        <fullName evidence="15">Glu-Trp-Ile EWI motif-containing protein 2</fullName>
    </alternativeName>
    <alternativeName>
        <fullName evidence="16">Prostaglandin regulatory-like protein</fullName>
    </alternativeName>
</protein>
<reference evidence="20 21" key="1">
    <citation type="submission" date="2013-03" db="EMBL/GenBank/DDBJ databases">
        <authorList>
            <person name="Warren W."/>
            <person name="Wilson R.K."/>
        </authorList>
    </citation>
    <scope>NUCLEOTIDE SEQUENCE</scope>
</reference>
<dbReference type="SMART" id="SM00409">
    <property type="entry name" value="IG"/>
    <property type="match status" value="3"/>
</dbReference>
<evidence type="ECO:0000259" key="19">
    <source>
        <dbReference type="PROSITE" id="PS50835"/>
    </source>
</evidence>
<reference evidence="20" key="3">
    <citation type="submission" date="2025-09" db="UniProtKB">
        <authorList>
            <consortium name="Ensembl"/>
        </authorList>
    </citation>
    <scope>IDENTIFICATION</scope>
</reference>
<dbReference type="InterPro" id="IPR013106">
    <property type="entry name" value="Ig_V-set"/>
</dbReference>
<dbReference type="PROSITE" id="PS50835">
    <property type="entry name" value="IG_LIKE"/>
    <property type="match status" value="2"/>
</dbReference>
<proteinExistence type="predicted"/>
<keyword evidence="10" id="KW-1015">Disulfide bond</keyword>
<evidence type="ECO:0000256" key="8">
    <source>
        <dbReference type="ARBA" id="ARBA00023136"/>
    </source>
</evidence>
<evidence type="ECO:0000256" key="17">
    <source>
        <dbReference type="ARBA" id="ARBA00082384"/>
    </source>
</evidence>
<keyword evidence="11" id="KW-0325">Glycoprotein</keyword>
<evidence type="ECO:0000256" key="16">
    <source>
        <dbReference type="ARBA" id="ARBA00078613"/>
    </source>
</evidence>
<sequence>MAESGLEADVSPRGTGKGWGLGLGRGRVPGRSQDCSPTVVLVGRGEGGAGTGAGPRPGRSQGWSLAGRDGEGGRGGAGRAGPGRGGAGPGRGWDSVRSKGEFRGSGRGQGQVPKNWSGGVGRAGPGLGPGGAGLDGAEEGAVPGRAGARMVSELPRAGGKATGGGGGRGFGSSSSARSAHPRLAAQLPAPTWACAPTGPPEPAPSPEPPQSWPRRMGALRPTLLPPSPPLLLLLLMLGMGCWAREVLVPEGPLYRVTGTAVSISCNVTGYEGPAQQNFEWFLYRPEAPDTALGIVSTKDTQFSYAIFKSRVVAGEVQVQRLQGDAVVLKIARLQAQDAGIYECHTPSTDTRYLGSYSGKVELRVLPDALQVSAAPPGPRGRQAPTSPPRLMVHEGQELALGCLARTSTQQHTHLAVSFGRSVPEAPVGRATLQEVVGIRSDLAVEAGAPYAERLAAGELRLGKEGTDRYRMVVGGAQAGDAGTYHCTAAEWIQDPDGSWAQIAEKRAVLAHVDVQTLSSQLAVTVGPGERRIGPGEPLELLCNVSGALPPAGRHAAYSVGWEMAPAGAPGPGRLVAQLDTEGVGSLGPGYEGRHIAMEKVASRTYRLRLEAARPGDAGTYRCLAKAYVRGSGTRLREAASARSRPLPVHVREEGVVLEAVAWLAGGTVYRGETASLLCNISVRGGPPGLRLAASCAWVQHADYSWYQAGSARSGPVTVYPYMHVSKNPTSSPAVPTCMGSSVVDADLHAERAGCGQGWGACEWRSPGHPVGASAGGYRGGPSHWCHCPWYHHLLLHEEASKTVISYSPGLAGVDCLPAQLQALLWLPGHPLPLSTLPLIYLTSHYPEWETCLPFPTPSLPSPSLWPSVLDLTGIL</sequence>
<evidence type="ECO:0000256" key="3">
    <source>
        <dbReference type="ARBA" id="ARBA00022553"/>
    </source>
</evidence>
<dbReference type="SUPFAM" id="SSF48726">
    <property type="entry name" value="Immunoglobulin"/>
    <property type="match status" value="2"/>
</dbReference>
<dbReference type="InterPro" id="IPR003599">
    <property type="entry name" value="Ig_sub"/>
</dbReference>
<evidence type="ECO:0000256" key="18">
    <source>
        <dbReference type="SAM" id="MobiDB-lite"/>
    </source>
</evidence>
<keyword evidence="12" id="KW-0449">Lipoprotein</keyword>
<keyword evidence="6" id="KW-0677">Repeat</keyword>
<dbReference type="InterPro" id="IPR051102">
    <property type="entry name" value="IgSF_V-set/TM_domain"/>
</dbReference>
<keyword evidence="7" id="KW-1133">Transmembrane helix</keyword>
<keyword evidence="21" id="KW-1185">Reference proteome</keyword>
<feature type="compositionally biased region" description="Gly residues" evidence="18">
    <location>
        <begin position="44"/>
        <end position="55"/>
    </location>
</feature>
<evidence type="ECO:0000256" key="5">
    <source>
        <dbReference type="ARBA" id="ARBA00022729"/>
    </source>
</evidence>
<feature type="region of interest" description="Disordered" evidence="18">
    <location>
        <begin position="155"/>
        <end position="212"/>
    </location>
</feature>
<keyword evidence="13" id="KW-0393">Immunoglobulin domain</keyword>
<dbReference type="InterPro" id="IPR007110">
    <property type="entry name" value="Ig-like_dom"/>
</dbReference>
<accession>A0A7N9D310</accession>
<evidence type="ECO:0000256" key="6">
    <source>
        <dbReference type="ARBA" id="ARBA00022737"/>
    </source>
</evidence>
<evidence type="ECO:0000256" key="11">
    <source>
        <dbReference type="ARBA" id="ARBA00023180"/>
    </source>
</evidence>
<evidence type="ECO:0000256" key="14">
    <source>
        <dbReference type="ARBA" id="ARBA00067284"/>
    </source>
</evidence>
<comment type="subcellular location">
    <subcellularLocation>
        <location evidence="1">Cell membrane</location>
        <topology evidence="1">Single-pass membrane protein</topology>
    </subcellularLocation>
</comment>
<evidence type="ECO:0000256" key="15">
    <source>
        <dbReference type="ARBA" id="ARBA00078280"/>
    </source>
</evidence>
<evidence type="ECO:0000256" key="9">
    <source>
        <dbReference type="ARBA" id="ARBA00023139"/>
    </source>
</evidence>
<evidence type="ECO:0000256" key="12">
    <source>
        <dbReference type="ARBA" id="ARBA00023288"/>
    </source>
</evidence>
<dbReference type="Pfam" id="PF07686">
    <property type="entry name" value="V-set"/>
    <property type="match status" value="1"/>
</dbReference>
<feature type="compositionally biased region" description="Basic and acidic residues" evidence="18">
    <location>
        <begin position="94"/>
        <end position="104"/>
    </location>
</feature>
<keyword evidence="5" id="KW-0732">Signal</keyword>
<feature type="domain" description="Ig-like" evidence="19">
    <location>
        <begin position="519"/>
        <end position="640"/>
    </location>
</feature>
<feature type="domain" description="Ig-like" evidence="19">
    <location>
        <begin position="228"/>
        <end position="354"/>
    </location>
</feature>
<gene>
    <name evidence="20" type="primary">IGSF8</name>
</gene>
<dbReference type="PANTHER" id="PTHR12207">
    <property type="entry name" value="V-SET AND TRANSMEMBRANE DOMAIN-CONTAINING PROTEIN"/>
    <property type="match status" value="1"/>
</dbReference>
<keyword evidence="9" id="KW-0564">Palmitate</keyword>
<keyword evidence="3" id="KW-0597">Phosphoprotein</keyword>
<evidence type="ECO:0000256" key="2">
    <source>
        <dbReference type="ARBA" id="ARBA00022475"/>
    </source>
</evidence>
<keyword evidence="4" id="KW-0812">Transmembrane</keyword>
<feature type="compositionally biased region" description="Gly residues" evidence="18">
    <location>
        <begin position="118"/>
        <end position="134"/>
    </location>
</feature>
<dbReference type="GO" id="GO:0005886">
    <property type="term" value="C:plasma membrane"/>
    <property type="evidence" value="ECO:0007669"/>
    <property type="project" value="UniProtKB-SubCell"/>
</dbReference>
<dbReference type="InterPro" id="IPR036179">
    <property type="entry name" value="Ig-like_dom_sf"/>
</dbReference>
<evidence type="ECO:0000256" key="4">
    <source>
        <dbReference type="ARBA" id="ARBA00022692"/>
    </source>
</evidence>